<evidence type="ECO:0000256" key="1">
    <source>
        <dbReference type="SAM" id="MobiDB-lite"/>
    </source>
</evidence>
<proteinExistence type="predicted"/>
<name>A0ABM8VVS4_GIGMA</name>
<feature type="region of interest" description="Disordered" evidence="1">
    <location>
        <begin position="233"/>
        <end position="260"/>
    </location>
</feature>
<reference evidence="2 3" key="1">
    <citation type="submission" date="2021-06" db="EMBL/GenBank/DDBJ databases">
        <authorList>
            <person name="Kallberg Y."/>
            <person name="Tangrot J."/>
            <person name="Rosling A."/>
        </authorList>
    </citation>
    <scope>NUCLEOTIDE SEQUENCE [LARGE SCALE GENOMIC DNA]</scope>
    <source>
        <strain evidence="2 3">120-4 pot B 10/14</strain>
    </source>
</reference>
<accession>A0ABM8VVS4</accession>
<protein>
    <submittedName>
        <fullName evidence="2">32572_t:CDS:1</fullName>
    </submittedName>
</protein>
<feature type="region of interest" description="Disordered" evidence="1">
    <location>
        <begin position="501"/>
        <end position="526"/>
    </location>
</feature>
<evidence type="ECO:0000313" key="2">
    <source>
        <dbReference type="EMBL" id="CAG8457900.1"/>
    </source>
</evidence>
<evidence type="ECO:0000313" key="3">
    <source>
        <dbReference type="Proteomes" id="UP000789901"/>
    </source>
</evidence>
<dbReference type="Proteomes" id="UP000789901">
    <property type="component" value="Unassembled WGS sequence"/>
</dbReference>
<keyword evidence="3" id="KW-1185">Reference proteome</keyword>
<dbReference type="EMBL" id="CAJVQB010000011">
    <property type="protein sequence ID" value="CAG8457900.1"/>
    <property type="molecule type" value="Genomic_DNA"/>
</dbReference>
<feature type="compositionally biased region" description="Polar residues" evidence="1">
    <location>
        <begin position="244"/>
        <end position="260"/>
    </location>
</feature>
<organism evidence="2 3">
    <name type="scientific">Gigaspora margarita</name>
    <dbReference type="NCBI Taxonomy" id="4874"/>
    <lineage>
        <taxon>Eukaryota</taxon>
        <taxon>Fungi</taxon>
        <taxon>Fungi incertae sedis</taxon>
        <taxon>Mucoromycota</taxon>
        <taxon>Glomeromycotina</taxon>
        <taxon>Glomeromycetes</taxon>
        <taxon>Diversisporales</taxon>
        <taxon>Gigasporaceae</taxon>
        <taxon>Gigaspora</taxon>
    </lineage>
</organism>
<gene>
    <name evidence="2" type="ORF">GMARGA_LOCUS152</name>
</gene>
<comment type="caution">
    <text evidence="2">The sequence shown here is derived from an EMBL/GenBank/DDBJ whole genome shotgun (WGS) entry which is preliminary data.</text>
</comment>
<sequence>MNNRPNILAPKQENKGLSYDELIGKEIKCLDLQFQYKRKWRNLDGTEVIDFQIHKNLLFDLVLEQDWLWMHKAKISFGFSSETCSHYAKIVIDSMSIPLIDRDFNKASSTKNNLSNSMENKIANESTSHNTKINTTIAKEIIKIRTEINNNLTAKIKFCDANYATEVQNIITIINDVYEKYNKIKQKQLQNNKEKSNYIVLQSKNTSTTKLDNIKEIKQVSILISQGQYSINTNDSDNTPKKIVSQNDNTPASDNSDLSPDISSEIKIKMKTPKIDIQLLMQELFLELSEEDCIRLVNVKETRSKNSRKIKRKVLLSSVISDQSPLLTMSATKDNNDPVTNTTRQLNDSETNDAAQLNTSLELKPKENVKVMETDEQNVEGEVVLLECSTNKQILCRGANTIQINKKHEIEHKTDMDINNASGEKIDNKKEEISQIRQPIMQRAYSEVVIGNRQRPLYKGGVPSLLYRYFDYEEIPSHLIIAKELPSPEWNIFDLQNKPSTHQIDHEKGNISMDRSTIDDDEQMQY</sequence>